<dbReference type="OrthoDB" id="1193027at2759"/>
<accession>A0A179EYU8</accession>
<gene>
    <name evidence="2" type="ORF">VFPPC_10889</name>
</gene>
<feature type="signal peptide" evidence="1">
    <location>
        <begin position="1"/>
        <end position="18"/>
    </location>
</feature>
<evidence type="ECO:0000313" key="3">
    <source>
        <dbReference type="Proteomes" id="UP000078397"/>
    </source>
</evidence>
<dbReference type="EMBL" id="LSBJ02000002">
    <property type="protein sequence ID" value="OAQ58377.1"/>
    <property type="molecule type" value="Genomic_DNA"/>
</dbReference>
<name>A0A179EYU8_METCM</name>
<keyword evidence="3" id="KW-1185">Reference proteome</keyword>
<dbReference type="KEGG" id="pchm:VFPPC_10889"/>
<dbReference type="Proteomes" id="UP000078397">
    <property type="component" value="Unassembled WGS sequence"/>
</dbReference>
<dbReference type="AlphaFoldDB" id="A0A179EYU8"/>
<sequence>MLSNIALSALALAGFSAAAPTQTLEERAADRYVFYTGNGGAGWPALSAWGSFDQLWNANVPVMRKSCGWNGWGADNSDNEINAIKNAINSVSGSTGVDKRFILAIIMQESKGCVRAPVTNNGVRNPGLMQSHNGSGSCAGVNPCPSGTITQMVKDGTAGTSSGDGLKQTLAKTRAKVGKDGSRPYYAAARMYNSGSVDYNNLNNGLGSTACYATDVANRLTGWTLAASQCRA</sequence>
<dbReference type="InterPro" id="IPR023346">
    <property type="entry name" value="Lysozyme-like_dom_sf"/>
</dbReference>
<evidence type="ECO:0000313" key="2">
    <source>
        <dbReference type="EMBL" id="OAQ58377.1"/>
    </source>
</evidence>
<proteinExistence type="predicted"/>
<feature type="chain" id="PRO_5008101025" evidence="1">
    <location>
        <begin position="19"/>
        <end position="232"/>
    </location>
</feature>
<organism evidence="2 3">
    <name type="scientific">Pochonia chlamydosporia 170</name>
    <dbReference type="NCBI Taxonomy" id="1380566"/>
    <lineage>
        <taxon>Eukaryota</taxon>
        <taxon>Fungi</taxon>
        <taxon>Dikarya</taxon>
        <taxon>Ascomycota</taxon>
        <taxon>Pezizomycotina</taxon>
        <taxon>Sordariomycetes</taxon>
        <taxon>Hypocreomycetidae</taxon>
        <taxon>Hypocreales</taxon>
        <taxon>Clavicipitaceae</taxon>
        <taxon>Pochonia</taxon>
    </lineage>
</organism>
<dbReference type="SUPFAM" id="SSF53955">
    <property type="entry name" value="Lysozyme-like"/>
    <property type="match status" value="1"/>
</dbReference>
<protein>
    <submittedName>
        <fullName evidence="2">Muramidase</fullName>
    </submittedName>
</protein>
<reference evidence="2 3" key="1">
    <citation type="journal article" date="2016" name="PLoS Pathog.">
        <title>Biosynthesis of antibiotic leucinostatins in bio-control fungus Purpureocillium lilacinum and their inhibition on phytophthora revealed by genome mining.</title>
        <authorList>
            <person name="Wang G."/>
            <person name="Liu Z."/>
            <person name="Lin R."/>
            <person name="Li E."/>
            <person name="Mao Z."/>
            <person name="Ling J."/>
            <person name="Yang Y."/>
            <person name="Yin W.B."/>
            <person name="Xie B."/>
        </authorList>
    </citation>
    <scope>NUCLEOTIDE SEQUENCE [LARGE SCALE GENOMIC DNA]</scope>
    <source>
        <strain evidence="2">170</strain>
    </source>
</reference>
<dbReference type="Gene3D" id="1.10.530.10">
    <property type="match status" value="1"/>
</dbReference>
<comment type="caution">
    <text evidence="2">The sequence shown here is derived from an EMBL/GenBank/DDBJ whole genome shotgun (WGS) entry which is preliminary data.</text>
</comment>
<dbReference type="GeneID" id="28853179"/>
<evidence type="ECO:0000256" key="1">
    <source>
        <dbReference type="SAM" id="SignalP"/>
    </source>
</evidence>
<dbReference type="RefSeq" id="XP_018136548.1">
    <property type="nucleotide sequence ID" value="XM_018289185.1"/>
</dbReference>
<keyword evidence="1" id="KW-0732">Signal</keyword>